<feature type="transmembrane region" description="Helical" evidence="1">
    <location>
        <begin position="211"/>
        <end position="232"/>
    </location>
</feature>
<evidence type="ECO:0000313" key="3">
    <source>
        <dbReference type="Proteomes" id="UP001305652"/>
    </source>
</evidence>
<dbReference type="Pfam" id="PF07556">
    <property type="entry name" value="DUF1538"/>
    <property type="match status" value="1"/>
</dbReference>
<feature type="transmembrane region" description="Helical" evidence="1">
    <location>
        <begin position="82"/>
        <end position="101"/>
    </location>
</feature>
<feature type="transmembrane region" description="Helical" evidence="1">
    <location>
        <begin position="146"/>
        <end position="165"/>
    </location>
</feature>
<evidence type="ECO:0000256" key="1">
    <source>
        <dbReference type="SAM" id="Phobius"/>
    </source>
</evidence>
<dbReference type="Proteomes" id="UP001305652">
    <property type="component" value="Chromosome"/>
</dbReference>
<organism evidence="2 3">
    <name type="scientific">Methanoculleus receptaculi</name>
    <dbReference type="NCBI Taxonomy" id="394967"/>
    <lineage>
        <taxon>Archaea</taxon>
        <taxon>Methanobacteriati</taxon>
        <taxon>Methanobacteriota</taxon>
        <taxon>Stenosarchaea group</taxon>
        <taxon>Methanomicrobia</taxon>
        <taxon>Methanomicrobiales</taxon>
        <taxon>Methanomicrobiaceae</taxon>
        <taxon>Methanoculleus</taxon>
    </lineage>
</organism>
<dbReference type="GeneID" id="85732720"/>
<keyword evidence="1" id="KW-0812">Transmembrane</keyword>
<accession>A0AAX4FSJ9</accession>
<proteinExistence type="predicted"/>
<protein>
    <submittedName>
        <fullName evidence="2">DUF1538 domain-containing protein</fullName>
    </submittedName>
</protein>
<dbReference type="EMBL" id="CP137642">
    <property type="protein sequence ID" value="WOX56901.1"/>
    <property type="molecule type" value="Genomic_DNA"/>
</dbReference>
<dbReference type="RefSeq" id="WP_318620355.1">
    <property type="nucleotide sequence ID" value="NZ_CP137642.1"/>
</dbReference>
<feature type="transmembrane region" description="Helical" evidence="1">
    <location>
        <begin position="14"/>
        <end position="35"/>
    </location>
</feature>
<dbReference type="KEGG" id="mrc:R6Y96_06145"/>
<feature type="transmembrane region" description="Helical" evidence="1">
    <location>
        <begin position="47"/>
        <end position="70"/>
    </location>
</feature>
<sequence length="240" mass="25811">MALLEGLDGVIIEVAQALIPLLVFFLGFQFFYLKLPRGYIVNLTRGILFTAIGMILLLQGVRAAFIPAGHEIGEALATLEQQWIFLPFGFFLGFLTTYAEPAVRVLCYQVEEASSGSIRQSLILYALSLGVAVSVACGMLRLVYGISLLCFVIPGYVLALILLHFSDEDFIGIAFDSGGVATGPMAVTFLLSLAVGVAAGIEGRDPVVDGFGLIALIALAPILSVLMLGIFYRRRKGETR</sequence>
<name>A0AAX4FSJ9_9EURY</name>
<feature type="transmembrane region" description="Helical" evidence="1">
    <location>
        <begin position="122"/>
        <end position="140"/>
    </location>
</feature>
<keyword evidence="3" id="KW-1185">Reference proteome</keyword>
<dbReference type="AlphaFoldDB" id="A0AAX4FSJ9"/>
<feature type="transmembrane region" description="Helical" evidence="1">
    <location>
        <begin position="177"/>
        <end position="199"/>
    </location>
</feature>
<keyword evidence="1" id="KW-1133">Transmembrane helix</keyword>
<gene>
    <name evidence="2" type="ORF">R6Y96_06145</name>
</gene>
<reference evidence="2 3" key="1">
    <citation type="submission" date="2023-10" db="EMBL/GenBank/DDBJ databases">
        <title>The complete genome sequence of Methanoculleus receptaculi DSM 18860.</title>
        <authorList>
            <person name="Lai S.-J."/>
            <person name="You Y.-T."/>
            <person name="Chen S.-C."/>
        </authorList>
    </citation>
    <scope>NUCLEOTIDE SEQUENCE [LARGE SCALE GENOMIC DNA]</scope>
    <source>
        <strain evidence="2 3">DSM 18860</strain>
    </source>
</reference>
<dbReference type="InterPro" id="IPR011435">
    <property type="entry name" value="UmpAB"/>
</dbReference>
<keyword evidence="1" id="KW-0472">Membrane</keyword>
<evidence type="ECO:0000313" key="2">
    <source>
        <dbReference type="EMBL" id="WOX56901.1"/>
    </source>
</evidence>